<dbReference type="SUPFAM" id="SSF48452">
    <property type="entry name" value="TPR-like"/>
    <property type="match status" value="1"/>
</dbReference>
<evidence type="ECO:0000256" key="1">
    <source>
        <dbReference type="ARBA" id="ARBA00004922"/>
    </source>
</evidence>
<keyword evidence="8" id="KW-1185">Reference proteome</keyword>
<dbReference type="KEGG" id="xba:C7S18_02920"/>
<keyword evidence="3" id="KW-0808">Transferase</keyword>
<keyword evidence="4" id="KW-0677">Repeat</keyword>
<accession>A0A2P1PN06</accession>
<dbReference type="PANTHER" id="PTHR44835">
    <property type="entry name" value="UDP-N-ACETYLGLUCOSAMINE--PEPTIDE N-ACETYLGLUCOSAMINYLTRANSFERASE SPINDLY-RELATED"/>
    <property type="match status" value="1"/>
</dbReference>
<organism evidence="7 8">
    <name type="scientific">Ahniella affigens</name>
    <dbReference type="NCBI Taxonomy" id="2021234"/>
    <lineage>
        <taxon>Bacteria</taxon>
        <taxon>Pseudomonadati</taxon>
        <taxon>Pseudomonadota</taxon>
        <taxon>Gammaproteobacteria</taxon>
        <taxon>Lysobacterales</taxon>
        <taxon>Rhodanobacteraceae</taxon>
        <taxon>Ahniella</taxon>
    </lineage>
</organism>
<evidence type="ECO:0000313" key="7">
    <source>
        <dbReference type="EMBL" id="AVP96207.1"/>
    </source>
</evidence>
<dbReference type="AlphaFoldDB" id="A0A2P1PN06"/>
<dbReference type="Pfam" id="PF13844">
    <property type="entry name" value="Glyco_transf_41"/>
    <property type="match status" value="1"/>
</dbReference>
<protein>
    <recommendedName>
        <fullName evidence="6">O-GlcNAc transferase C-terminal domain-containing protein</fullName>
    </recommendedName>
</protein>
<dbReference type="Gene3D" id="1.25.40.10">
    <property type="entry name" value="Tetratricopeptide repeat domain"/>
    <property type="match status" value="1"/>
</dbReference>
<evidence type="ECO:0000256" key="5">
    <source>
        <dbReference type="ARBA" id="ARBA00022803"/>
    </source>
</evidence>
<dbReference type="Proteomes" id="UP000241074">
    <property type="component" value="Chromosome"/>
</dbReference>
<dbReference type="EMBL" id="CP027860">
    <property type="protein sequence ID" value="AVP96207.1"/>
    <property type="molecule type" value="Genomic_DNA"/>
</dbReference>
<keyword evidence="5" id="KW-0802">TPR repeat</keyword>
<sequence>MRDQALALLKAGHAAQAQRLLTPLLANAKPDPDLLKLGINAALMQDDLDQAWQWFEALQSRLPDLDQALARVGSKLANRRGARFEQQERGLPAQSAYRAALLLWPENPDARANLHRLAHQTATLTDLLPSPELASAISELSQQLQRVLRGEPPEPTAPPSDSLTDWQRYAELAGADAPMPPTLGLLPRIAAHLSLPMVYESHADLAAWRHRYQLGMQELCADTAAPKPDRDGLKQLAWSNFYLAYQGADDRDLQRQYGTWLSQMAAALRPELSAPRSLVRSSRPKVGLISGHWYQSTVGSYFASWIGALATAPVQVDVLALAPNLDAFTRAIVPHGVRLHELPADPDRAAELLHAAQYDLLIYPELGIDTRLLALAALPLANLQWAAWGHPVTTGLPTIQRYLSVASMEPPGASAHYTEPLSLLPGIGTQYRAPGALQHESREALGLPPGPLLVCPQSPFKIHPDQDTLFAETLAAIPESRLLLFASERPLALAKLRRRLAQLFAAYGLDPARVIVHPMVSRPRFLSILAVCDLMLDTCHWSGGNTALDTLFVGLPMVALEGAFMRGRQSAAMLGLAGLAHAVAPNRAQYADLARQLIATDRAAWRQAFAAVQDDFGALPALREQVLAGLV</sequence>
<keyword evidence="2" id="KW-0328">Glycosyltransferase</keyword>
<evidence type="ECO:0000313" key="8">
    <source>
        <dbReference type="Proteomes" id="UP000241074"/>
    </source>
</evidence>
<comment type="pathway">
    <text evidence="1">Protein modification; protein glycosylation.</text>
</comment>
<dbReference type="GO" id="GO:0016757">
    <property type="term" value="F:glycosyltransferase activity"/>
    <property type="evidence" value="ECO:0007669"/>
    <property type="project" value="UniProtKB-KW"/>
</dbReference>
<dbReference type="SUPFAM" id="SSF53756">
    <property type="entry name" value="UDP-Glycosyltransferase/glycogen phosphorylase"/>
    <property type="match status" value="1"/>
</dbReference>
<evidence type="ECO:0000256" key="3">
    <source>
        <dbReference type="ARBA" id="ARBA00022679"/>
    </source>
</evidence>
<dbReference type="InterPro" id="IPR029489">
    <property type="entry name" value="OGT/SEC/SPY_C"/>
</dbReference>
<dbReference type="OrthoDB" id="146908at2"/>
<dbReference type="RefSeq" id="WP_106890136.1">
    <property type="nucleotide sequence ID" value="NZ_CP027860.1"/>
</dbReference>
<evidence type="ECO:0000256" key="2">
    <source>
        <dbReference type="ARBA" id="ARBA00022676"/>
    </source>
</evidence>
<gene>
    <name evidence="7" type="ORF">C7S18_02920</name>
</gene>
<feature type="domain" description="O-GlcNAc transferase C-terminal" evidence="6">
    <location>
        <begin position="434"/>
        <end position="607"/>
    </location>
</feature>
<reference evidence="7 8" key="1">
    <citation type="submission" date="2018-03" db="EMBL/GenBank/DDBJ databases">
        <title>Ahniella affigens gen. nov., sp. nov., a gammaproteobacterium isolated from sandy soil near a stream.</title>
        <authorList>
            <person name="Ko Y."/>
            <person name="Kim J.-H."/>
        </authorList>
    </citation>
    <scope>NUCLEOTIDE SEQUENCE [LARGE SCALE GENOMIC DNA]</scope>
    <source>
        <strain evidence="7 8">D13</strain>
    </source>
</reference>
<reference evidence="7 8" key="2">
    <citation type="submission" date="2018-03" db="EMBL/GenBank/DDBJ databases">
        <authorList>
            <person name="Keele B.F."/>
        </authorList>
    </citation>
    <scope>NUCLEOTIDE SEQUENCE [LARGE SCALE GENOMIC DNA]</scope>
    <source>
        <strain evidence="7 8">D13</strain>
    </source>
</reference>
<dbReference type="InterPro" id="IPR011990">
    <property type="entry name" value="TPR-like_helical_dom_sf"/>
</dbReference>
<evidence type="ECO:0000259" key="6">
    <source>
        <dbReference type="Pfam" id="PF13844"/>
    </source>
</evidence>
<dbReference type="PANTHER" id="PTHR44835:SF1">
    <property type="entry name" value="PROTEIN O-GLCNAC TRANSFERASE"/>
    <property type="match status" value="1"/>
</dbReference>
<dbReference type="InterPro" id="IPR051939">
    <property type="entry name" value="Glycosyltr_41/O-GlcNAc_trsf"/>
</dbReference>
<dbReference type="Gene3D" id="3.40.50.11380">
    <property type="match status" value="1"/>
</dbReference>
<dbReference type="Gene3D" id="3.40.50.2000">
    <property type="entry name" value="Glycogen Phosphorylase B"/>
    <property type="match status" value="1"/>
</dbReference>
<proteinExistence type="predicted"/>
<evidence type="ECO:0000256" key="4">
    <source>
        <dbReference type="ARBA" id="ARBA00022737"/>
    </source>
</evidence>
<name>A0A2P1PN06_9GAMM</name>